<reference evidence="1 2" key="1">
    <citation type="submission" date="2018-01" db="EMBL/GenBank/DDBJ databases">
        <title>Whole genome sequencing of Histamine producing bacteria.</title>
        <authorList>
            <person name="Butler K."/>
        </authorList>
    </citation>
    <scope>NUCLEOTIDE SEQUENCE [LARGE SCALE GENOMIC DNA]</scope>
    <source>
        <strain evidence="1 2">JCM 12947</strain>
    </source>
</reference>
<organism evidence="1 2">
    <name type="scientific">Photobacterium frigidiphilum</name>
    <dbReference type="NCBI Taxonomy" id="264736"/>
    <lineage>
        <taxon>Bacteria</taxon>
        <taxon>Pseudomonadati</taxon>
        <taxon>Pseudomonadota</taxon>
        <taxon>Gammaproteobacteria</taxon>
        <taxon>Vibrionales</taxon>
        <taxon>Vibrionaceae</taxon>
        <taxon>Photobacterium</taxon>
    </lineage>
</organism>
<name>A0A2T3J9B0_9GAMM</name>
<dbReference type="RefSeq" id="WP_107244817.1">
    <property type="nucleotide sequence ID" value="NZ_PYMJ01000031.1"/>
</dbReference>
<proteinExistence type="predicted"/>
<dbReference type="PANTHER" id="PTHR34290">
    <property type="entry name" value="SI:CH73-390P7.2"/>
    <property type="match status" value="1"/>
</dbReference>
<dbReference type="OrthoDB" id="5294764at2"/>
<dbReference type="InterPro" id="IPR036249">
    <property type="entry name" value="Thioredoxin-like_sf"/>
</dbReference>
<dbReference type="AlphaFoldDB" id="A0A2T3J9B0"/>
<dbReference type="PANTHER" id="PTHR34290:SF2">
    <property type="entry name" value="OS04G0668800 PROTEIN"/>
    <property type="match status" value="1"/>
</dbReference>
<comment type="caution">
    <text evidence="1">The sequence shown here is derived from an EMBL/GenBank/DDBJ whole genome shotgun (WGS) entry which is preliminary data.</text>
</comment>
<protein>
    <submittedName>
        <fullName evidence="1">DUF393 domain-containing protein</fullName>
    </submittedName>
</protein>
<dbReference type="EMBL" id="PYMJ01000031">
    <property type="protein sequence ID" value="PSU45408.1"/>
    <property type="molecule type" value="Genomic_DNA"/>
</dbReference>
<evidence type="ECO:0000313" key="1">
    <source>
        <dbReference type="EMBL" id="PSU45408.1"/>
    </source>
</evidence>
<gene>
    <name evidence="1" type="ORF">C9J12_22870</name>
</gene>
<dbReference type="Proteomes" id="UP000240987">
    <property type="component" value="Unassembled WGS sequence"/>
</dbReference>
<dbReference type="GO" id="GO:0015035">
    <property type="term" value="F:protein-disulfide reductase activity"/>
    <property type="evidence" value="ECO:0007669"/>
    <property type="project" value="InterPro"/>
</dbReference>
<dbReference type="InterPro" id="IPR007263">
    <property type="entry name" value="DCC1-like"/>
</dbReference>
<evidence type="ECO:0000313" key="2">
    <source>
        <dbReference type="Proteomes" id="UP000240987"/>
    </source>
</evidence>
<keyword evidence="2" id="KW-1185">Reference proteome</keyword>
<sequence length="130" mass="14892">MKNGDEKVTVYYDGSCPRCIKDRNNYQNLAGDKGDSVCWVDITGQEKLLQQLGIDPLKALTELHVKTASGKVLSELDAYILLMSRVSRLKPLAFFIGLPFIRPLLARYYHYSVAKRLKKSGRYPQRQNRK</sequence>
<dbReference type="InterPro" id="IPR044691">
    <property type="entry name" value="DCC1_Trx"/>
</dbReference>
<dbReference type="SUPFAM" id="SSF52833">
    <property type="entry name" value="Thioredoxin-like"/>
    <property type="match status" value="1"/>
</dbReference>
<dbReference type="Pfam" id="PF04134">
    <property type="entry name" value="DCC1-like"/>
    <property type="match status" value="1"/>
</dbReference>
<accession>A0A2T3J9B0</accession>